<evidence type="ECO:0000313" key="2">
    <source>
        <dbReference type="EMBL" id="TPW74220.1"/>
    </source>
</evidence>
<keyword evidence="3" id="KW-1185">Reference proteome</keyword>
<comment type="caution">
    <text evidence="2">The sequence shown here is derived from an EMBL/GenBank/DDBJ whole genome shotgun (WGS) entry which is preliminary data.</text>
</comment>
<organism evidence="2 3">
    <name type="scientific">Schumannella soli</name>
    <dbReference type="NCBI Taxonomy" id="2590779"/>
    <lineage>
        <taxon>Bacteria</taxon>
        <taxon>Bacillati</taxon>
        <taxon>Actinomycetota</taxon>
        <taxon>Actinomycetes</taxon>
        <taxon>Micrococcales</taxon>
        <taxon>Microbacteriaceae</taxon>
        <taxon>Schumannella</taxon>
    </lineage>
</organism>
<evidence type="ECO:0008006" key="4">
    <source>
        <dbReference type="Google" id="ProtNLM"/>
    </source>
</evidence>
<evidence type="ECO:0000313" key="3">
    <source>
        <dbReference type="Proteomes" id="UP000316252"/>
    </source>
</evidence>
<accession>A0A506XXS7</accession>
<evidence type="ECO:0000256" key="1">
    <source>
        <dbReference type="SAM" id="Phobius"/>
    </source>
</evidence>
<gene>
    <name evidence="2" type="ORF">FJ657_16485</name>
</gene>
<proteinExistence type="predicted"/>
<feature type="transmembrane region" description="Helical" evidence="1">
    <location>
        <begin position="64"/>
        <end position="86"/>
    </location>
</feature>
<sequence length="200" mass="20783">MTDPASFPPLVVGTDITAVRRAFRPSLVIAGIGLPLTLFGAVAVAALTASTMSVGSTSGFGSGFAIGMLAGSGLLFTSLFFIYTLVRFSSLLAVRVAVKRPLILDANGMSWTADWGELFLPWAAVAGVTVRDGGRRRIVSFLLDPAAHPDAPGVRSDVTPGQWRQIARNGLRLGSVGIDTPIETVLAATAAFSGGRLVAR</sequence>
<dbReference type="EMBL" id="VHQG01000005">
    <property type="protein sequence ID" value="TPW74220.1"/>
    <property type="molecule type" value="Genomic_DNA"/>
</dbReference>
<dbReference type="AlphaFoldDB" id="A0A506XXS7"/>
<keyword evidence="1" id="KW-1133">Transmembrane helix</keyword>
<keyword evidence="1" id="KW-0812">Transmembrane</keyword>
<dbReference type="OrthoDB" id="5108483at2"/>
<keyword evidence="1" id="KW-0472">Membrane</keyword>
<reference evidence="2 3" key="1">
    <citation type="submission" date="2019-06" db="EMBL/GenBank/DDBJ databases">
        <authorList>
            <person name="Li F."/>
        </authorList>
    </citation>
    <scope>NUCLEOTIDE SEQUENCE [LARGE SCALE GENOMIC DNA]</scope>
    <source>
        <strain evidence="2 3">10F1D-1</strain>
    </source>
</reference>
<dbReference type="Proteomes" id="UP000316252">
    <property type="component" value="Unassembled WGS sequence"/>
</dbReference>
<protein>
    <recommendedName>
        <fullName evidence="4">PH domain-containing protein</fullName>
    </recommendedName>
</protein>
<feature type="transmembrane region" description="Helical" evidence="1">
    <location>
        <begin position="27"/>
        <end position="52"/>
    </location>
</feature>
<dbReference type="RefSeq" id="WP_141164798.1">
    <property type="nucleotide sequence ID" value="NZ_VHQG01000005.1"/>
</dbReference>
<name>A0A506XXS7_9MICO</name>